<protein>
    <submittedName>
        <fullName evidence="2">Uncharacterized protein</fullName>
    </submittedName>
</protein>
<keyword evidence="1" id="KW-0472">Membrane</keyword>
<name>A0A1I1EMB9_9ACTN</name>
<evidence type="ECO:0000313" key="3">
    <source>
        <dbReference type="Proteomes" id="UP000199207"/>
    </source>
</evidence>
<keyword evidence="3" id="KW-1185">Reference proteome</keyword>
<proteinExistence type="predicted"/>
<dbReference type="Proteomes" id="UP000199207">
    <property type="component" value="Unassembled WGS sequence"/>
</dbReference>
<feature type="transmembrane region" description="Helical" evidence="1">
    <location>
        <begin position="186"/>
        <end position="206"/>
    </location>
</feature>
<dbReference type="EMBL" id="FOLM01000001">
    <property type="protein sequence ID" value="SFB88167.1"/>
    <property type="molecule type" value="Genomic_DNA"/>
</dbReference>
<gene>
    <name evidence="2" type="ORF">SAMN05421773_101370</name>
</gene>
<sequence>MPMYRKGGISPWQPALLGLLLTGLGVAVPAVMLPPALADGRAYAAAAPCPGGTAAVDPAADCLLTRQAAVTGKDVTGRGDNKKYFLVLGFPDGTRQRAQLGKNSQQKFETGEPVTVVSWRHEIREITTRDGERLTTRAHPAGGYIAPMMVAVLATPVGGSLLWMAHWLRRLRRTGRSPASVGRRHTSVPFVTAVLYGFAAMIAVALSPSAPAAAAGAGGVAVGAVLLGALAWRRQRNKAGPKAAGLLAATGVRVPVAETVIPARVSGEVPYSRTDCDHLVLSPAGVAVTSDGRGRGLRIPLPGSLAFVRLHRGDAVGRIDGVARPLLVECRDGDREVLIAADRGHVPWILGALWPRLPGAAPAVPPGS</sequence>
<reference evidence="2 3" key="1">
    <citation type="submission" date="2016-10" db="EMBL/GenBank/DDBJ databases">
        <authorList>
            <person name="de Groot N.N."/>
        </authorList>
    </citation>
    <scope>NUCLEOTIDE SEQUENCE [LARGE SCALE GENOMIC DNA]</scope>
    <source>
        <strain evidence="2 3">CGMCC 4.5739</strain>
    </source>
</reference>
<dbReference type="AlphaFoldDB" id="A0A1I1EMB9"/>
<accession>A0A1I1EMB9</accession>
<dbReference type="STRING" id="910347.SAMN05421773_101370"/>
<feature type="transmembrane region" description="Helical" evidence="1">
    <location>
        <begin position="144"/>
        <end position="165"/>
    </location>
</feature>
<evidence type="ECO:0000313" key="2">
    <source>
        <dbReference type="EMBL" id="SFB88167.1"/>
    </source>
</evidence>
<dbReference type="OrthoDB" id="4332110at2"/>
<keyword evidence="1" id="KW-0812">Transmembrane</keyword>
<keyword evidence="1" id="KW-1133">Transmembrane helix</keyword>
<feature type="transmembrane region" description="Helical" evidence="1">
    <location>
        <begin position="212"/>
        <end position="232"/>
    </location>
</feature>
<organism evidence="2 3">
    <name type="scientific">Streptomyces aidingensis</name>
    <dbReference type="NCBI Taxonomy" id="910347"/>
    <lineage>
        <taxon>Bacteria</taxon>
        <taxon>Bacillati</taxon>
        <taxon>Actinomycetota</taxon>
        <taxon>Actinomycetes</taxon>
        <taxon>Kitasatosporales</taxon>
        <taxon>Streptomycetaceae</taxon>
        <taxon>Streptomyces</taxon>
    </lineage>
</organism>
<dbReference type="RefSeq" id="WP_139238239.1">
    <property type="nucleotide sequence ID" value="NZ_FOLM01000001.1"/>
</dbReference>
<evidence type="ECO:0000256" key="1">
    <source>
        <dbReference type="SAM" id="Phobius"/>
    </source>
</evidence>